<accession>A0ABW2RBR3</accession>
<gene>
    <name evidence="2" type="ORF">ACFQNJ_13545</name>
</gene>
<dbReference type="SMART" id="SM00479">
    <property type="entry name" value="EXOIII"/>
    <property type="match status" value="1"/>
</dbReference>
<dbReference type="SUPFAM" id="SSF53098">
    <property type="entry name" value="Ribonuclease H-like"/>
    <property type="match status" value="1"/>
</dbReference>
<reference evidence="3" key="1">
    <citation type="journal article" date="2019" name="Int. J. Syst. Evol. Microbiol.">
        <title>The Global Catalogue of Microorganisms (GCM) 10K type strain sequencing project: providing services to taxonomists for standard genome sequencing and annotation.</title>
        <authorList>
            <consortium name="The Broad Institute Genomics Platform"/>
            <consortium name="The Broad Institute Genome Sequencing Center for Infectious Disease"/>
            <person name="Wu L."/>
            <person name="Ma J."/>
        </authorList>
    </citation>
    <scope>NUCLEOTIDE SEQUENCE [LARGE SCALE GENOMIC DNA]</scope>
    <source>
        <strain evidence="3">CCUG 54518</strain>
    </source>
</reference>
<dbReference type="PANTHER" id="PTHR30231">
    <property type="entry name" value="DNA POLYMERASE III SUBUNIT EPSILON"/>
    <property type="match status" value="1"/>
</dbReference>
<dbReference type="CDD" id="cd06127">
    <property type="entry name" value="DEDDh"/>
    <property type="match status" value="1"/>
</dbReference>
<evidence type="ECO:0000313" key="2">
    <source>
        <dbReference type="EMBL" id="MFC7435533.1"/>
    </source>
</evidence>
<keyword evidence="2" id="KW-0378">Hydrolase</keyword>
<dbReference type="Pfam" id="PF00929">
    <property type="entry name" value="RNase_T"/>
    <property type="match status" value="1"/>
</dbReference>
<keyword evidence="2" id="KW-0540">Nuclease</keyword>
<keyword evidence="3" id="KW-1185">Reference proteome</keyword>
<dbReference type="PANTHER" id="PTHR30231:SF37">
    <property type="entry name" value="EXODEOXYRIBONUCLEASE 10"/>
    <property type="match status" value="1"/>
</dbReference>
<dbReference type="InterPro" id="IPR013520">
    <property type="entry name" value="Ribonucl_H"/>
</dbReference>
<dbReference type="InterPro" id="IPR012337">
    <property type="entry name" value="RNaseH-like_sf"/>
</dbReference>
<sequence>MSQLSFAFETPDEKPALVAGQEPATALSLEDLAQRLEAHPDYRVLRRLLPIMDFGPLPASPSAVGQPSPALRILILDTETTGLSQTTDRIIELAMLLVSVDTGSGQPFGVLDTFEGFEDPGMPIPEVARQVTGITDEMVRGQRLDDEQVQAMVARADLIVAHNAGFDRPFVEARFAAFVAKPWACSFMDIDWKARGAESAKLSALAQDRGWFYDAHRALVDCHALLQVLASPDAQGSGTGLSRLIEAMGRPSYRLRATGAPFEGKDRLKARGYRWDAEARVWFTHLDSAEALEEELAWLGANVYGGRRAQVEVETLDALTRFSARAGRIEHHPLPSVSAADGRDQ</sequence>
<dbReference type="Gene3D" id="3.30.420.10">
    <property type="entry name" value="Ribonuclease H-like superfamily/Ribonuclease H"/>
    <property type="match status" value="1"/>
</dbReference>
<dbReference type="NCBIfam" id="NF006615">
    <property type="entry name" value="PRK09182.1"/>
    <property type="match status" value="1"/>
</dbReference>
<evidence type="ECO:0000313" key="3">
    <source>
        <dbReference type="Proteomes" id="UP001596495"/>
    </source>
</evidence>
<dbReference type="EMBL" id="JBHTBX010000008">
    <property type="protein sequence ID" value="MFC7435533.1"/>
    <property type="molecule type" value="Genomic_DNA"/>
</dbReference>
<proteinExistence type="predicted"/>
<evidence type="ECO:0000259" key="1">
    <source>
        <dbReference type="SMART" id="SM00479"/>
    </source>
</evidence>
<dbReference type="RefSeq" id="WP_382258359.1">
    <property type="nucleotide sequence ID" value="NZ_JBHTBX010000008.1"/>
</dbReference>
<name>A0ABW2RBR3_9BURK</name>
<comment type="caution">
    <text evidence="2">The sequence shown here is derived from an EMBL/GenBank/DDBJ whole genome shotgun (WGS) entry which is preliminary data.</text>
</comment>
<feature type="domain" description="Exonuclease" evidence="1">
    <location>
        <begin position="72"/>
        <end position="238"/>
    </location>
</feature>
<organism evidence="2 3">
    <name type="scientific">Hydrogenophaga bisanensis</name>
    <dbReference type="NCBI Taxonomy" id="439611"/>
    <lineage>
        <taxon>Bacteria</taxon>
        <taxon>Pseudomonadati</taxon>
        <taxon>Pseudomonadota</taxon>
        <taxon>Betaproteobacteria</taxon>
        <taxon>Burkholderiales</taxon>
        <taxon>Comamonadaceae</taxon>
        <taxon>Hydrogenophaga</taxon>
    </lineage>
</organism>
<protein>
    <submittedName>
        <fullName evidence="2">3'-5' exonuclease</fullName>
    </submittedName>
</protein>
<dbReference type="Proteomes" id="UP001596495">
    <property type="component" value="Unassembled WGS sequence"/>
</dbReference>
<dbReference type="InterPro" id="IPR036397">
    <property type="entry name" value="RNaseH_sf"/>
</dbReference>
<dbReference type="GO" id="GO:0004527">
    <property type="term" value="F:exonuclease activity"/>
    <property type="evidence" value="ECO:0007669"/>
    <property type="project" value="UniProtKB-KW"/>
</dbReference>
<keyword evidence="2" id="KW-0269">Exonuclease</keyword>